<reference evidence="5" key="1">
    <citation type="submission" date="2018-05" db="EMBL/GenBank/DDBJ databases">
        <authorList>
            <person name="Lanie J.A."/>
            <person name="Ng W.-L."/>
            <person name="Kazmierczak K.M."/>
            <person name="Andrzejewski T.M."/>
            <person name="Davidsen T.M."/>
            <person name="Wayne K.J."/>
            <person name="Tettelin H."/>
            <person name="Glass J.I."/>
            <person name="Rusch D."/>
            <person name="Podicherti R."/>
            <person name="Tsui H.-C.T."/>
            <person name="Winkler M.E."/>
        </authorList>
    </citation>
    <scope>NUCLEOTIDE SEQUENCE</scope>
</reference>
<feature type="domain" description="UvrC family homology region profile" evidence="4">
    <location>
        <begin position="5"/>
        <end position="102"/>
    </location>
</feature>
<dbReference type="GO" id="GO:0009381">
    <property type="term" value="F:excinuclease ABC activity"/>
    <property type="evidence" value="ECO:0007669"/>
    <property type="project" value="InterPro"/>
</dbReference>
<dbReference type="GO" id="GO:0006281">
    <property type="term" value="P:DNA repair"/>
    <property type="evidence" value="ECO:0007669"/>
    <property type="project" value="UniProtKB-KW"/>
</dbReference>
<dbReference type="GO" id="GO:0009432">
    <property type="term" value="P:SOS response"/>
    <property type="evidence" value="ECO:0007669"/>
    <property type="project" value="UniProtKB-KW"/>
</dbReference>
<sequence length="227" mass="26025">EFALLEERLDLKHKIKLIESYDISHFSGKNAVAGLVSFNSQGKVKDLYRIYNISEKNSGNDIGSMQEVIKRRFTKKNIDLILPSIILIDGGQVHLKAVRKVLSELNIDGIYLLSISKGSRRKKELDLVHTENGEKLNLSNQFKDLILLQEIRDETHRFSITKQRNKESKKITKSSLDSIKYIGKKRKKILLRFFGSFNQIGKASQKDLMKVRGIGKTTAEIIFKNLH</sequence>
<dbReference type="Pfam" id="PF08459">
    <property type="entry name" value="UvrC_RNaseH_dom"/>
    <property type="match status" value="1"/>
</dbReference>
<dbReference type="PANTHER" id="PTHR30562">
    <property type="entry name" value="UVRC/OXIDOREDUCTASE"/>
    <property type="match status" value="1"/>
</dbReference>
<dbReference type="InterPro" id="IPR001162">
    <property type="entry name" value="UvrC_RNase_H_dom"/>
</dbReference>
<dbReference type="InterPro" id="IPR010994">
    <property type="entry name" value="RuvA_2-like"/>
</dbReference>
<dbReference type="Gene3D" id="3.30.420.340">
    <property type="entry name" value="UvrC, RNAse H endonuclease domain"/>
    <property type="match status" value="1"/>
</dbReference>
<organism evidence="5">
    <name type="scientific">marine metagenome</name>
    <dbReference type="NCBI Taxonomy" id="408172"/>
    <lineage>
        <taxon>unclassified sequences</taxon>
        <taxon>metagenomes</taxon>
        <taxon>ecological metagenomes</taxon>
    </lineage>
</organism>
<dbReference type="PROSITE" id="PS50165">
    <property type="entry name" value="UVRC"/>
    <property type="match status" value="1"/>
</dbReference>
<evidence type="ECO:0000313" key="5">
    <source>
        <dbReference type="EMBL" id="SVE19641.1"/>
    </source>
</evidence>
<dbReference type="InterPro" id="IPR038476">
    <property type="entry name" value="UvrC_RNase_H_dom_sf"/>
</dbReference>
<name>A0A383BIH7_9ZZZZ</name>
<keyword evidence="2" id="KW-0234">DNA repair</keyword>
<accession>A0A383BIH7</accession>
<dbReference type="AlphaFoldDB" id="A0A383BIH7"/>
<evidence type="ECO:0000256" key="2">
    <source>
        <dbReference type="ARBA" id="ARBA00023204"/>
    </source>
</evidence>
<dbReference type="Gene3D" id="1.10.150.20">
    <property type="entry name" value="5' to 3' exonuclease, C-terminal subdomain"/>
    <property type="match status" value="1"/>
</dbReference>
<protein>
    <recommendedName>
        <fullName evidence="4">UvrC family homology region profile domain-containing protein</fullName>
    </recommendedName>
</protein>
<keyword evidence="3" id="KW-0742">SOS response</keyword>
<dbReference type="GO" id="GO:0009380">
    <property type="term" value="C:excinuclease repair complex"/>
    <property type="evidence" value="ECO:0007669"/>
    <property type="project" value="TreeGrafter"/>
</dbReference>
<feature type="non-terminal residue" evidence="5">
    <location>
        <position position="1"/>
    </location>
</feature>
<proteinExistence type="predicted"/>
<evidence type="ECO:0000256" key="3">
    <source>
        <dbReference type="ARBA" id="ARBA00023236"/>
    </source>
</evidence>
<evidence type="ECO:0000259" key="4">
    <source>
        <dbReference type="PROSITE" id="PS50165"/>
    </source>
</evidence>
<gene>
    <name evidence="5" type="ORF">METZ01_LOCUS472495</name>
</gene>
<dbReference type="PANTHER" id="PTHR30562:SF10">
    <property type="entry name" value="EXCINUCLEASE CHO"/>
    <property type="match status" value="1"/>
</dbReference>
<dbReference type="InterPro" id="IPR050066">
    <property type="entry name" value="UvrABC_protein_C"/>
</dbReference>
<dbReference type="Pfam" id="PF14520">
    <property type="entry name" value="HHH_5"/>
    <property type="match status" value="1"/>
</dbReference>
<dbReference type="SUPFAM" id="SSF47781">
    <property type="entry name" value="RuvA domain 2-like"/>
    <property type="match status" value="1"/>
</dbReference>
<keyword evidence="1" id="KW-0227">DNA damage</keyword>
<dbReference type="EMBL" id="UINC01200657">
    <property type="protein sequence ID" value="SVE19641.1"/>
    <property type="molecule type" value="Genomic_DNA"/>
</dbReference>
<evidence type="ECO:0000256" key="1">
    <source>
        <dbReference type="ARBA" id="ARBA00022763"/>
    </source>
</evidence>